<sequence>MSDIDDTSSVAPLGSSYRDGQPTVDPEHEIRRSRKHRVCYFSWGTVRCRPASRYRHRRDPY</sequence>
<feature type="region of interest" description="Disordered" evidence="1">
    <location>
        <begin position="1"/>
        <end position="30"/>
    </location>
</feature>
<comment type="caution">
    <text evidence="2">The sequence shown here is derived from an EMBL/GenBank/DDBJ whole genome shotgun (WGS) entry which is preliminary data.</text>
</comment>
<evidence type="ECO:0000256" key="1">
    <source>
        <dbReference type="SAM" id="MobiDB-lite"/>
    </source>
</evidence>
<evidence type="ECO:0000313" key="2">
    <source>
        <dbReference type="EMBL" id="RKK66370.1"/>
    </source>
</evidence>
<protein>
    <submittedName>
        <fullName evidence="2">Uncharacterized protein</fullName>
    </submittedName>
</protein>
<proteinExistence type="predicted"/>
<evidence type="ECO:0000313" key="3">
    <source>
        <dbReference type="Proteomes" id="UP000285084"/>
    </source>
</evidence>
<organism evidence="2 3">
    <name type="scientific">Fusarium oxysporum</name>
    <name type="common">Fusarium vascular wilt</name>
    <dbReference type="NCBI Taxonomy" id="5507"/>
    <lineage>
        <taxon>Eukaryota</taxon>
        <taxon>Fungi</taxon>
        <taxon>Dikarya</taxon>
        <taxon>Ascomycota</taxon>
        <taxon>Pezizomycotina</taxon>
        <taxon>Sordariomycetes</taxon>
        <taxon>Hypocreomycetidae</taxon>
        <taxon>Hypocreales</taxon>
        <taxon>Nectriaceae</taxon>
        <taxon>Fusarium</taxon>
        <taxon>Fusarium oxysporum species complex</taxon>
    </lineage>
</organism>
<accession>A0A420ME80</accession>
<dbReference type="Proteomes" id="UP000285084">
    <property type="component" value="Unassembled WGS sequence"/>
</dbReference>
<dbReference type="EMBL" id="MRCX01000299">
    <property type="protein sequence ID" value="RKK66370.1"/>
    <property type="molecule type" value="Genomic_DNA"/>
</dbReference>
<reference evidence="2 3" key="1">
    <citation type="journal article" date="2018" name="Sci. Rep.">
        <title>Characterisation of pathogen-specific regions and novel effector candidates in Fusarium oxysporum f. sp. cepae.</title>
        <authorList>
            <person name="Armitage A.D."/>
            <person name="Taylor A."/>
            <person name="Sobczyk M.K."/>
            <person name="Baxter L."/>
            <person name="Greenfield B.P."/>
            <person name="Bates H.J."/>
            <person name="Wilson F."/>
            <person name="Jackson A.C."/>
            <person name="Ott S."/>
            <person name="Harrison R.J."/>
            <person name="Clarkson J.P."/>
        </authorList>
    </citation>
    <scope>NUCLEOTIDE SEQUENCE [LARGE SCALE GENOMIC DNA]</scope>
    <source>
        <strain evidence="2 3">Fo_A13</strain>
    </source>
</reference>
<name>A0A420ME80_FUSOX</name>
<gene>
    <name evidence="2" type="ORF">BFJ69_g15468</name>
</gene>
<dbReference type="AlphaFoldDB" id="A0A420ME80"/>